<dbReference type="Proteomes" id="UP000327085">
    <property type="component" value="Chromosome 7"/>
</dbReference>
<feature type="compositionally biased region" description="Basic and acidic residues" evidence="1">
    <location>
        <begin position="57"/>
        <end position="69"/>
    </location>
</feature>
<feature type="region of interest" description="Disordered" evidence="1">
    <location>
        <begin position="39"/>
        <end position="71"/>
    </location>
</feature>
<name>A0A5E4GEM0_PRUDU</name>
<accession>A0A5E4GEM0</accession>
<evidence type="ECO:0000313" key="5">
    <source>
        <dbReference type="Proteomes" id="UP001054821"/>
    </source>
</evidence>
<organism evidence="3 4">
    <name type="scientific">Prunus dulcis</name>
    <name type="common">Almond</name>
    <name type="synonym">Amygdalus dulcis</name>
    <dbReference type="NCBI Taxonomy" id="3755"/>
    <lineage>
        <taxon>Eukaryota</taxon>
        <taxon>Viridiplantae</taxon>
        <taxon>Streptophyta</taxon>
        <taxon>Embryophyta</taxon>
        <taxon>Tracheophyta</taxon>
        <taxon>Spermatophyta</taxon>
        <taxon>Magnoliopsida</taxon>
        <taxon>eudicotyledons</taxon>
        <taxon>Gunneridae</taxon>
        <taxon>Pentapetalae</taxon>
        <taxon>rosids</taxon>
        <taxon>fabids</taxon>
        <taxon>Rosales</taxon>
        <taxon>Rosaceae</taxon>
        <taxon>Amygdaloideae</taxon>
        <taxon>Amygdaleae</taxon>
        <taxon>Prunus</taxon>
    </lineage>
</organism>
<protein>
    <submittedName>
        <fullName evidence="3">Uncharacterized protein</fullName>
    </submittedName>
</protein>
<keyword evidence="5" id="KW-1185">Reference proteome</keyword>
<proteinExistence type="predicted"/>
<dbReference type="InParanoid" id="A0A5E4GEM0"/>
<sequence>MASLQRQSESSVAVTRSPPVSLNEPDIYVASVVPTLNDPISQAPLPAPPKFSASHSPKRDSGRPNKGEGSHYVSIKTHAKCKTPVALVLVGDIWVSGVDFMASKPLCLVFPTDKPMETGPVKSPGRFP</sequence>
<evidence type="ECO:0000313" key="4">
    <source>
        <dbReference type="Proteomes" id="UP000327085"/>
    </source>
</evidence>
<dbReference type="EMBL" id="CABIKO010000626">
    <property type="protein sequence ID" value="VVA38275.1"/>
    <property type="molecule type" value="Genomic_DNA"/>
</dbReference>
<dbReference type="Proteomes" id="UP001054821">
    <property type="component" value="Chromosome 7"/>
</dbReference>
<evidence type="ECO:0000313" key="3">
    <source>
        <dbReference type="EMBL" id="VVA38275.1"/>
    </source>
</evidence>
<feature type="compositionally biased region" description="Polar residues" evidence="1">
    <location>
        <begin position="1"/>
        <end position="20"/>
    </location>
</feature>
<gene>
    <name evidence="3" type="ORF">ALMOND_2B006199</name>
    <name evidence="2" type="ORF">L3X38_036281</name>
</gene>
<dbReference type="EMBL" id="JAJFAZ020000007">
    <property type="protein sequence ID" value="KAI5316574.1"/>
    <property type="molecule type" value="Genomic_DNA"/>
</dbReference>
<reference evidence="4" key="2">
    <citation type="journal article" date="2020" name="Plant J.">
        <title>Transposons played a major role in the diversification between the closely related almond and peach genomes: results from the almond genome sequence.</title>
        <authorList>
            <person name="Alioto T."/>
            <person name="Alexiou K.G."/>
            <person name="Bardil A."/>
            <person name="Barteri F."/>
            <person name="Castanera R."/>
            <person name="Cruz F."/>
            <person name="Dhingra A."/>
            <person name="Duval H."/>
            <person name="Fernandez I Marti A."/>
            <person name="Frias L."/>
            <person name="Galan B."/>
            <person name="Garcia J.L."/>
            <person name="Howad W."/>
            <person name="Gomez-Garrido J."/>
            <person name="Gut M."/>
            <person name="Julca I."/>
            <person name="Morata J."/>
            <person name="Puigdomenech P."/>
            <person name="Ribeca P."/>
            <person name="Rubio Cabetas M.J."/>
            <person name="Vlasova A."/>
            <person name="Wirthensohn M."/>
            <person name="Garcia-Mas J."/>
            <person name="Gabaldon T."/>
            <person name="Casacuberta J.M."/>
            <person name="Arus P."/>
        </authorList>
    </citation>
    <scope>NUCLEOTIDE SEQUENCE [LARGE SCALE GENOMIC DNA]</scope>
    <source>
        <strain evidence="4">cv. Texas</strain>
    </source>
</reference>
<evidence type="ECO:0000256" key="1">
    <source>
        <dbReference type="SAM" id="MobiDB-lite"/>
    </source>
</evidence>
<reference evidence="2 5" key="3">
    <citation type="journal article" date="2022" name="G3 (Bethesda)">
        <title>Whole-genome sequence and methylome profiling of the almond [Prunus dulcis (Mill.) D.A. Webb] cultivar 'Nonpareil'.</title>
        <authorList>
            <person name="D'Amico-Willman K.M."/>
            <person name="Ouma W.Z."/>
            <person name="Meulia T."/>
            <person name="Sideli G.M."/>
            <person name="Gradziel T.M."/>
            <person name="Fresnedo-Ramirez J."/>
        </authorList>
    </citation>
    <scope>NUCLEOTIDE SEQUENCE [LARGE SCALE GENOMIC DNA]</scope>
    <source>
        <strain evidence="2">Clone GOH B32 T37-40</strain>
    </source>
</reference>
<reference evidence="3" key="1">
    <citation type="submission" date="2019-07" db="EMBL/GenBank/DDBJ databases">
        <authorList>
            <person name="Alioto T."/>
            <person name="Alioto T."/>
            <person name="Gomez Garrido J."/>
        </authorList>
    </citation>
    <scope>NUCLEOTIDE SEQUENCE</scope>
</reference>
<feature type="region of interest" description="Disordered" evidence="1">
    <location>
        <begin position="1"/>
        <end position="22"/>
    </location>
</feature>
<dbReference type="AlphaFoldDB" id="A0A5E4GEM0"/>
<evidence type="ECO:0000313" key="2">
    <source>
        <dbReference type="EMBL" id="KAI5316574.1"/>
    </source>
</evidence>
<dbReference type="Gramene" id="VVA38275">
    <property type="protein sequence ID" value="VVA38275"/>
    <property type="gene ID" value="Prudul26B006199"/>
</dbReference>